<protein>
    <recommendedName>
        <fullName evidence="6">HotDog ACOT-type domain-containing protein</fullName>
    </recommendedName>
</protein>
<gene>
    <name evidence="7" type="ORF">SCODWIG_01927</name>
</gene>
<evidence type="ECO:0000256" key="1">
    <source>
        <dbReference type="ARBA" id="ARBA00010458"/>
    </source>
</evidence>
<dbReference type="OrthoDB" id="331699at2759"/>
<dbReference type="GO" id="GO:0006637">
    <property type="term" value="P:acyl-CoA metabolic process"/>
    <property type="evidence" value="ECO:0007669"/>
    <property type="project" value="TreeGrafter"/>
</dbReference>
<dbReference type="PROSITE" id="PS51770">
    <property type="entry name" value="HOTDOG_ACOT"/>
    <property type="match status" value="2"/>
</dbReference>
<feature type="domain" description="HotDog ACOT-type" evidence="6">
    <location>
        <begin position="129"/>
        <end position="259"/>
    </location>
</feature>
<dbReference type="Proteomes" id="UP000262825">
    <property type="component" value="Unassembled WGS sequence"/>
</dbReference>
<dbReference type="GO" id="GO:0047617">
    <property type="term" value="F:fatty acyl-CoA hydrolase activity"/>
    <property type="evidence" value="ECO:0007669"/>
    <property type="project" value="TreeGrafter"/>
</dbReference>
<dbReference type="Gene3D" id="3.10.129.10">
    <property type="entry name" value="Hotdog Thioesterase"/>
    <property type="match status" value="2"/>
</dbReference>
<accession>A0A376B643</accession>
<reference evidence="8" key="1">
    <citation type="submission" date="2018-06" db="EMBL/GenBank/DDBJ databases">
        <authorList>
            <person name="Guldener U."/>
        </authorList>
    </citation>
    <scope>NUCLEOTIDE SEQUENCE [LARGE SCALE GENOMIC DNA]</scope>
    <source>
        <strain evidence="8">UTAD17</strain>
    </source>
</reference>
<dbReference type="InterPro" id="IPR033120">
    <property type="entry name" value="HOTDOG_ACOT"/>
</dbReference>
<keyword evidence="4" id="KW-0809">Transit peptide</keyword>
<feature type="compositionally biased region" description="Polar residues" evidence="5">
    <location>
        <begin position="51"/>
        <end position="61"/>
    </location>
</feature>
<evidence type="ECO:0000256" key="4">
    <source>
        <dbReference type="ARBA" id="ARBA00022946"/>
    </source>
</evidence>
<evidence type="ECO:0000313" key="8">
    <source>
        <dbReference type="Proteomes" id="UP000262825"/>
    </source>
</evidence>
<keyword evidence="8" id="KW-1185">Reference proteome</keyword>
<name>A0A376B643_9ASCO</name>
<evidence type="ECO:0000256" key="5">
    <source>
        <dbReference type="SAM" id="MobiDB-lite"/>
    </source>
</evidence>
<dbReference type="InterPro" id="IPR029069">
    <property type="entry name" value="HotDog_dom_sf"/>
</dbReference>
<comment type="similarity">
    <text evidence="1">Belongs to the acyl coenzyme A hydrolase family.</text>
</comment>
<feature type="region of interest" description="Disordered" evidence="5">
    <location>
        <begin position="36"/>
        <end position="61"/>
    </location>
</feature>
<evidence type="ECO:0000313" key="7">
    <source>
        <dbReference type="EMBL" id="SSD60166.1"/>
    </source>
</evidence>
<keyword evidence="2" id="KW-0677">Repeat</keyword>
<feature type="domain" description="HotDog ACOT-type" evidence="6">
    <location>
        <begin position="338"/>
        <end position="493"/>
    </location>
</feature>
<sequence>MLNISRRFLLSAGASTTPISKASLYHTTSIKMNTVNKASSSTTSNESGSNDASTQPDAASTTLADRYDSKRLMQQLYTPKDPKRAFKATWLNALAERKKQLAQGKIIDSYIYNNIQGTNEIVDKTRKDSFTYLTLPFRDDPLIADFYVNAVGRIRMGQVFQDLDALAGRIAYRHTSPAEPIIVTASVDRIYMLKPMDYIADYNVVLSGSVVWTGRSSMEIAIRATSIKGDLPSEITEESLKDEDTFLTASFTFVARNPETHKSMPINKLLPLTEKEWRDFKRAESHNAAKKLRAKNENLNNYPPTEEESGIMHNMWQCSQKLLTLSKREKPKNVMFMKNTNLKSTMFMQPQYRNRHSYMIFGGYLMRQTFELAYCVASAFSHGFPRFISLDSTTFRAPVPVGTILHMDATVVYTEHLHEINQDKLHTQKLDVNDIYHFEPHPVNFISTNKKDFLSKPGTIIQIKVDTAVQELASEKQTKSGSFIFSFFASRDINGENDPGYATVVPETYSEMMAYIEARRRAIETANYAAAVKRVSKL</sequence>
<dbReference type="VEuPathDB" id="FungiDB:SCODWIG_01927"/>
<evidence type="ECO:0000259" key="6">
    <source>
        <dbReference type="PROSITE" id="PS51770"/>
    </source>
</evidence>
<feature type="compositionally biased region" description="Low complexity" evidence="5">
    <location>
        <begin position="39"/>
        <end position="50"/>
    </location>
</feature>
<dbReference type="SUPFAM" id="SSF54637">
    <property type="entry name" value="Thioesterase/thiol ester dehydrase-isomerase"/>
    <property type="match status" value="2"/>
</dbReference>
<evidence type="ECO:0000256" key="2">
    <source>
        <dbReference type="ARBA" id="ARBA00022737"/>
    </source>
</evidence>
<dbReference type="CDD" id="cd03442">
    <property type="entry name" value="BFIT_BACH"/>
    <property type="match status" value="2"/>
</dbReference>
<dbReference type="FunFam" id="3.10.129.10:FF:000032">
    <property type="entry name" value="Acyl-CoA thioester hydrolase"/>
    <property type="match status" value="1"/>
</dbReference>
<dbReference type="PANTHER" id="PTHR12655">
    <property type="entry name" value="ACYL-COA THIOESTERASE"/>
    <property type="match status" value="1"/>
</dbReference>
<dbReference type="GO" id="GO:0005739">
    <property type="term" value="C:mitochondrion"/>
    <property type="evidence" value="ECO:0007669"/>
    <property type="project" value="TreeGrafter"/>
</dbReference>
<keyword evidence="3" id="KW-0378">Hydrolase</keyword>
<organism evidence="7 8">
    <name type="scientific">Saccharomycodes ludwigii</name>
    <dbReference type="NCBI Taxonomy" id="36035"/>
    <lineage>
        <taxon>Eukaryota</taxon>
        <taxon>Fungi</taxon>
        <taxon>Dikarya</taxon>
        <taxon>Ascomycota</taxon>
        <taxon>Saccharomycotina</taxon>
        <taxon>Saccharomycetes</taxon>
        <taxon>Saccharomycodales</taxon>
        <taxon>Saccharomycodaceae</taxon>
        <taxon>Saccharomycodes</taxon>
    </lineage>
</organism>
<dbReference type="AlphaFoldDB" id="A0A376B643"/>
<dbReference type="EMBL" id="UFAJ01000287">
    <property type="protein sequence ID" value="SSD60166.1"/>
    <property type="molecule type" value="Genomic_DNA"/>
</dbReference>
<evidence type="ECO:0000256" key="3">
    <source>
        <dbReference type="ARBA" id="ARBA00022801"/>
    </source>
</evidence>
<dbReference type="PANTHER" id="PTHR12655:SF0">
    <property type="entry name" value="ACYL-COENZYME A THIOESTERASE 9, MITOCHONDRIAL"/>
    <property type="match status" value="1"/>
</dbReference>
<proteinExistence type="inferred from homology"/>